<comment type="subcellular location">
    <subcellularLocation>
        <location evidence="1">Membrane</location>
        <topology evidence="1">Multi-pass membrane protein</topology>
    </subcellularLocation>
</comment>
<proteinExistence type="predicted"/>
<keyword evidence="4 6" id="KW-1133">Transmembrane helix</keyword>
<evidence type="ECO:0000256" key="5">
    <source>
        <dbReference type="ARBA" id="ARBA00023136"/>
    </source>
</evidence>
<feature type="transmembrane region" description="Helical" evidence="6">
    <location>
        <begin position="135"/>
        <end position="157"/>
    </location>
</feature>
<dbReference type="PANTHER" id="PTHR43495:SF5">
    <property type="entry name" value="GAMMA-AMINOBUTYRIC ACID PERMEASE"/>
    <property type="match status" value="1"/>
</dbReference>
<feature type="transmembrane region" description="Helical" evidence="6">
    <location>
        <begin position="415"/>
        <end position="435"/>
    </location>
</feature>
<dbReference type="GO" id="GO:0016020">
    <property type="term" value="C:membrane"/>
    <property type="evidence" value="ECO:0007669"/>
    <property type="project" value="UniProtKB-SubCell"/>
</dbReference>
<dbReference type="PIRSF" id="PIRSF006060">
    <property type="entry name" value="AA_transporter"/>
    <property type="match status" value="1"/>
</dbReference>
<feature type="transmembrane region" description="Helical" evidence="6">
    <location>
        <begin position="441"/>
        <end position="460"/>
    </location>
</feature>
<organism evidence="8 9">
    <name type="scientific">Pseudomonas protegens (strain DSM 19095 / LMG 27888 / CFBP 6595 / CHA0)</name>
    <dbReference type="NCBI Taxonomy" id="1124983"/>
    <lineage>
        <taxon>Bacteria</taxon>
        <taxon>Pseudomonadati</taxon>
        <taxon>Pseudomonadota</taxon>
        <taxon>Gammaproteobacteria</taxon>
        <taxon>Pseudomonadales</taxon>
        <taxon>Pseudomonadaceae</taxon>
        <taxon>Pseudomonas</taxon>
    </lineage>
</organism>
<dbReference type="eggNOG" id="COG0833">
    <property type="taxonomic scope" value="Bacteria"/>
</dbReference>
<evidence type="ECO:0000256" key="6">
    <source>
        <dbReference type="SAM" id="Phobius"/>
    </source>
</evidence>
<feature type="transmembrane region" description="Helical" evidence="6">
    <location>
        <begin position="169"/>
        <end position="189"/>
    </location>
</feature>
<keyword evidence="3 6" id="KW-0812">Transmembrane</keyword>
<evidence type="ECO:0000256" key="1">
    <source>
        <dbReference type="ARBA" id="ARBA00004141"/>
    </source>
</evidence>
<feature type="transmembrane region" description="Helical" evidence="6">
    <location>
        <begin position="209"/>
        <end position="231"/>
    </location>
</feature>
<protein>
    <submittedName>
        <fullName evidence="8">Amino acid permease YbgF</fullName>
    </submittedName>
</protein>
<sequence>MRTIMSLQEQQTDLRGGFKQEMQTRHIVMLALGGVIGTGLFLTSGYTVNQAGPLGAVIAYIIGALMVYLVMMCLGELAVQMPETGSFSTYATRFLGPGTGYTVAWLYWLTWTVAIGSEFTAAGILMARWFPETPVWIWSALFAMVVFLSNVVSVRLFAETEFWLSLVKVITVLAFLVVGGGAILGLLHIDQAHSIGLSNFTREGLFPTGFMPIAMTLLAVAFAFSGTELIGIAAGETRDPQRNVPRAIRTTVLRLAIFFVGTIFVLATLLPREQAGLVESPFVTVFTYIGIPYSADIMNFVIISALLSAANSGLYAASRMLWTLSDQGHLPKQFSALTRMGTPLNAIIVSMAGGAASLLSSVFAPDTIYLALVSISGLAVVVVWMSIAASQIAFRRHFVANGGDVRDLKFRVRGYPWVPLGALLCCTLACVGIGFDPEQRVALYFGLPFIAWCYLVYYITRSSRQRRLSLAALARPSDALQG</sequence>
<reference evidence="9" key="1">
    <citation type="journal article" date="2014" name="Genome Announc.">
        <title>Full-genome sequence of the plant growth-promoting bacterium Pseudomonas protegens CHA0.</title>
        <authorList>
            <person name="Jousset A."/>
            <person name="Schuldes J."/>
            <person name="Keel C."/>
            <person name="Maurhofer M."/>
            <person name="Daniel R."/>
            <person name="Scheu S."/>
            <person name="Thuermer A."/>
        </authorList>
    </citation>
    <scope>NUCLEOTIDE SEQUENCE [LARGE SCALE GENOMIC DNA]</scope>
    <source>
        <strain evidence="9">DSM 19095 / LMG 27888 / CFBP 6595 / CHA0</strain>
    </source>
</reference>
<dbReference type="Pfam" id="PF00324">
    <property type="entry name" value="AA_permease"/>
    <property type="match status" value="1"/>
</dbReference>
<feature type="transmembrane region" description="Helical" evidence="6">
    <location>
        <begin position="54"/>
        <end position="74"/>
    </location>
</feature>
<dbReference type="InterPro" id="IPR004841">
    <property type="entry name" value="AA-permease/SLC12A_dom"/>
</dbReference>
<feature type="transmembrane region" description="Helical" evidence="6">
    <location>
        <begin position="343"/>
        <end position="363"/>
    </location>
</feature>
<keyword evidence="5 6" id="KW-0472">Membrane</keyword>
<evidence type="ECO:0000259" key="7">
    <source>
        <dbReference type="Pfam" id="PF00324"/>
    </source>
</evidence>
<evidence type="ECO:0000313" key="8">
    <source>
        <dbReference type="EMBL" id="AGL85633.1"/>
    </source>
</evidence>
<dbReference type="HOGENOM" id="CLU_007946_9_2_6"/>
<dbReference type="PROSITE" id="PS00218">
    <property type="entry name" value="AMINO_ACID_PERMEASE_1"/>
    <property type="match status" value="1"/>
</dbReference>
<name>A0A2C9EPN7_PSEPH</name>
<dbReference type="FunFam" id="1.20.1740.10:FF:000001">
    <property type="entry name" value="Amino acid permease"/>
    <property type="match status" value="1"/>
</dbReference>
<keyword evidence="2" id="KW-0813">Transport</keyword>
<dbReference type="EMBL" id="CP003190">
    <property type="protein sequence ID" value="AGL85633.1"/>
    <property type="molecule type" value="Genomic_DNA"/>
</dbReference>
<dbReference type="GO" id="GO:0006865">
    <property type="term" value="P:amino acid transport"/>
    <property type="evidence" value="ECO:0007669"/>
    <property type="project" value="InterPro"/>
</dbReference>
<feature type="transmembrane region" description="Helical" evidence="6">
    <location>
        <begin position="27"/>
        <end position="48"/>
    </location>
</feature>
<dbReference type="KEGG" id="pprc:PFLCHA0_c38670"/>
<accession>A0A2C9EPN7</accession>
<dbReference type="InterPro" id="IPR004840">
    <property type="entry name" value="Amino_acid_permease_CS"/>
</dbReference>
<dbReference type="AlphaFoldDB" id="A0A2C9EPN7"/>
<dbReference type="Gene3D" id="1.20.1740.10">
    <property type="entry name" value="Amino acid/polyamine transporter I"/>
    <property type="match status" value="1"/>
</dbReference>
<dbReference type="PANTHER" id="PTHR43495">
    <property type="entry name" value="GABA PERMEASE"/>
    <property type="match status" value="1"/>
</dbReference>
<evidence type="ECO:0000256" key="4">
    <source>
        <dbReference type="ARBA" id="ARBA00022989"/>
    </source>
</evidence>
<dbReference type="GO" id="GO:0055085">
    <property type="term" value="P:transmembrane transport"/>
    <property type="evidence" value="ECO:0007669"/>
    <property type="project" value="InterPro"/>
</dbReference>
<dbReference type="Proteomes" id="UP000013940">
    <property type="component" value="Chromosome"/>
</dbReference>
<feature type="domain" description="Amino acid permease/ SLC12A" evidence="7">
    <location>
        <begin position="26"/>
        <end position="463"/>
    </location>
</feature>
<evidence type="ECO:0000256" key="3">
    <source>
        <dbReference type="ARBA" id="ARBA00022692"/>
    </source>
</evidence>
<feature type="transmembrane region" description="Helical" evidence="6">
    <location>
        <begin position="94"/>
        <end position="115"/>
    </location>
</feature>
<feature type="transmembrane region" description="Helical" evidence="6">
    <location>
        <begin position="369"/>
        <end position="394"/>
    </location>
</feature>
<gene>
    <name evidence="8" type="primary">ybgF</name>
    <name evidence="8" type="ORF">PFLCHA0_c38670</name>
</gene>
<evidence type="ECO:0000256" key="2">
    <source>
        <dbReference type="ARBA" id="ARBA00022448"/>
    </source>
</evidence>
<feature type="transmembrane region" description="Helical" evidence="6">
    <location>
        <begin position="252"/>
        <end position="270"/>
    </location>
</feature>
<evidence type="ECO:0000313" key="9">
    <source>
        <dbReference type="Proteomes" id="UP000013940"/>
    </source>
</evidence>